<comment type="caution">
    <text evidence="1">The sequence shown here is derived from an EMBL/GenBank/DDBJ whole genome shotgun (WGS) entry which is preliminary data.</text>
</comment>
<evidence type="ECO:0000313" key="2">
    <source>
        <dbReference type="Proteomes" id="UP000600139"/>
    </source>
</evidence>
<protein>
    <submittedName>
        <fullName evidence="1">Uncharacterized protein</fullName>
    </submittedName>
</protein>
<gene>
    <name evidence="1" type="ORF">JIN84_04135</name>
</gene>
<reference evidence="1" key="1">
    <citation type="submission" date="2021-01" db="EMBL/GenBank/DDBJ databases">
        <title>Modified the classification status of verrucomicrobia.</title>
        <authorList>
            <person name="Feng X."/>
        </authorList>
    </citation>
    <scope>NUCLEOTIDE SEQUENCE</scope>
    <source>
        <strain evidence="1">JCM 18052</strain>
    </source>
</reference>
<dbReference type="AlphaFoldDB" id="A0A934R414"/>
<dbReference type="EMBL" id="JAENIK010000004">
    <property type="protein sequence ID" value="MBK1814789.1"/>
    <property type="molecule type" value="Genomic_DNA"/>
</dbReference>
<dbReference type="Proteomes" id="UP000600139">
    <property type="component" value="Unassembled WGS sequence"/>
</dbReference>
<accession>A0A934R414</accession>
<proteinExistence type="predicted"/>
<organism evidence="1 2">
    <name type="scientific">Luteolibacter yonseiensis</name>
    <dbReference type="NCBI Taxonomy" id="1144680"/>
    <lineage>
        <taxon>Bacteria</taxon>
        <taxon>Pseudomonadati</taxon>
        <taxon>Verrucomicrobiota</taxon>
        <taxon>Verrucomicrobiia</taxon>
        <taxon>Verrucomicrobiales</taxon>
        <taxon>Verrucomicrobiaceae</taxon>
        <taxon>Luteolibacter</taxon>
    </lineage>
</organism>
<keyword evidence="2" id="KW-1185">Reference proteome</keyword>
<evidence type="ECO:0000313" key="1">
    <source>
        <dbReference type="EMBL" id="MBK1814789.1"/>
    </source>
</evidence>
<name>A0A934R414_9BACT</name>
<sequence>MIARQKIKYPVSPSLRQYLYHFDRQREIPKVYDELGRFTGAMPYEDPSGRETLWLTVMYPPEVIRELRPRLTSIYTELKLGRDTAQHEHLVVDRIDFGDFGNSKPFRVRVTNLFNDNSDYFYVKQADASRIYGLELEHILSPNRINYLVNGNTLIEEHISGVPGDVFLRDYLNRPGLNKVRIAKEFTKFTERSFIRLLGDMRSVNYVVEVTPDFEEVQYRVRAIDFDQQSYEGNGNIYLAFRFNSNRKVTRLAFEVLNRKSIDQYVAEEHAQMARRAKVESGRLRALLGVMRREDIAPREHVVTLARELDRMHATSGFGDCQSMGELTAMHISLMLDIKPSNVVLNPPS</sequence>